<organism evidence="2 3">
    <name type="scientific">Nocardioides flavus</name>
    <name type="common">ex Wang et al. 2016</name>
    <dbReference type="NCBI Taxonomy" id="2058780"/>
    <lineage>
        <taxon>Bacteria</taxon>
        <taxon>Bacillati</taxon>
        <taxon>Actinomycetota</taxon>
        <taxon>Actinomycetes</taxon>
        <taxon>Propionibacteriales</taxon>
        <taxon>Nocardioidaceae</taxon>
        <taxon>Nocardioides</taxon>
    </lineage>
</organism>
<dbReference type="EMBL" id="BNAD01000010">
    <property type="protein sequence ID" value="GHE18414.1"/>
    <property type="molecule type" value="Genomic_DNA"/>
</dbReference>
<feature type="transmembrane region" description="Helical" evidence="1">
    <location>
        <begin position="100"/>
        <end position="119"/>
    </location>
</feature>
<sequence length="586" mass="63332">MIAAALVLLQAVVRGWVVSGSYYFQDDFAHLDLARRSGLTSEYLVRDYGGHFEVGQYFLLWVMSHTIDQTFAPAAFAIVIMQAVASVLLFILLRTLFGPSPFILLPWTVYLFTPLAVGWSSWLSAAMQALPLQIATALVLIASAKAHKTGSRAWATGSVAAFAVGLLMWQKAGLILPLALAVHLLVVADPQPWRERLRGLRRTAGMWVGLVGVLTAYIVVYLNVVDGGLDSTAREGVEVGPMFGETLFRMFVPGLFGGPWHSTGAESTIFPYTETYPAMIFSLAFLGIVVASFMVTGRRALQGWFLLVGYLVADLALLGLGRADWIGILLRDPRYVADALPVMTIAVLAAFRGLWEPAPDERKAAQWLRSRMSLRMTMNAVAVLIVSCLVTTVRMAPVVQHDYAANYALGVARQMKEDPRRSVINTAPPFEVSARADLQGMMNAIGADVVFDRPATDMYLFDGLAQLKRMDLFPGSPSETGPQEGCGWSVGRLYEDLWAIDEEPVAPRILRMGYYSGVPATLDVSLAERTHTVELPAGLGQAFFVIGPEAGDVAARVSDGGSICITDVAVGPAWVADEAGAAAPAG</sequence>
<feature type="transmembrane region" description="Helical" evidence="1">
    <location>
        <begin position="335"/>
        <end position="355"/>
    </location>
</feature>
<feature type="transmembrane region" description="Helical" evidence="1">
    <location>
        <begin position="303"/>
        <end position="323"/>
    </location>
</feature>
<accession>A0ABQ3HP69</accession>
<protein>
    <recommendedName>
        <fullName evidence="4">4-amino-4-deoxy-L-arabinose transferase</fullName>
    </recommendedName>
</protein>
<gene>
    <name evidence="2" type="ORF">GCM10011376_30240</name>
</gene>
<evidence type="ECO:0000256" key="1">
    <source>
        <dbReference type="SAM" id="Phobius"/>
    </source>
</evidence>
<dbReference type="Proteomes" id="UP000597341">
    <property type="component" value="Unassembled WGS sequence"/>
</dbReference>
<feature type="transmembrane region" description="Helical" evidence="1">
    <location>
        <begin position="205"/>
        <end position="224"/>
    </location>
</feature>
<feature type="transmembrane region" description="Helical" evidence="1">
    <location>
        <begin position="276"/>
        <end position="296"/>
    </location>
</feature>
<keyword evidence="1" id="KW-1133">Transmembrane helix</keyword>
<evidence type="ECO:0000313" key="2">
    <source>
        <dbReference type="EMBL" id="GHE18414.1"/>
    </source>
</evidence>
<feature type="transmembrane region" description="Helical" evidence="1">
    <location>
        <begin position="71"/>
        <end position="93"/>
    </location>
</feature>
<proteinExistence type="predicted"/>
<feature type="transmembrane region" description="Helical" evidence="1">
    <location>
        <begin position="376"/>
        <end position="396"/>
    </location>
</feature>
<comment type="caution">
    <text evidence="2">The sequence shown here is derived from an EMBL/GenBank/DDBJ whole genome shotgun (WGS) entry which is preliminary data.</text>
</comment>
<evidence type="ECO:0000313" key="3">
    <source>
        <dbReference type="Proteomes" id="UP000597341"/>
    </source>
</evidence>
<keyword evidence="1" id="KW-0812">Transmembrane</keyword>
<reference evidence="3" key="1">
    <citation type="journal article" date="2019" name="Int. J. Syst. Evol. Microbiol.">
        <title>The Global Catalogue of Microorganisms (GCM) 10K type strain sequencing project: providing services to taxonomists for standard genome sequencing and annotation.</title>
        <authorList>
            <consortium name="The Broad Institute Genomics Platform"/>
            <consortium name="The Broad Institute Genome Sequencing Center for Infectious Disease"/>
            <person name="Wu L."/>
            <person name="Ma J."/>
        </authorList>
    </citation>
    <scope>NUCLEOTIDE SEQUENCE [LARGE SCALE GENOMIC DNA]</scope>
    <source>
        <strain evidence="3">CGMCC 1.12791</strain>
    </source>
</reference>
<keyword evidence="1" id="KW-0472">Membrane</keyword>
<name>A0ABQ3HP69_9ACTN</name>
<keyword evidence="3" id="KW-1185">Reference proteome</keyword>
<evidence type="ECO:0008006" key="4">
    <source>
        <dbReference type="Google" id="ProtNLM"/>
    </source>
</evidence>